<dbReference type="Proteomes" id="UP000031575">
    <property type="component" value="Unassembled WGS sequence"/>
</dbReference>
<evidence type="ECO:0000256" key="4">
    <source>
        <dbReference type="ARBA" id="ARBA00023239"/>
    </source>
</evidence>
<reference evidence="6 7" key="1">
    <citation type="journal article" date="2014" name="BMC Genomics">
        <title>Comparative genomics of the major fungal agents of human and animal Sporotrichosis: Sporothrix schenckii and Sporothrix brasiliensis.</title>
        <authorList>
            <person name="Teixeira M.M."/>
            <person name="de Almeida L.G."/>
            <person name="Kubitschek-Barreira P."/>
            <person name="Alves F.L."/>
            <person name="Kioshima E.S."/>
            <person name="Abadio A.K."/>
            <person name="Fernandes L."/>
            <person name="Derengowski L.S."/>
            <person name="Ferreira K.S."/>
            <person name="Souza R.C."/>
            <person name="Ruiz J.C."/>
            <person name="de Andrade N.C."/>
            <person name="Paes H.C."/>
            <person name="Nicola A.M."/>
            <person name="Albuquerque P."/>
            <person name="Gerber A.L."/>
            <person name="Martins V.P."/>
            <person name="Peconick L.D."/>
            <person name="Neto A.V."/>
            <person name="Chaucanez C.B."/>
            <person name="Silva P.A."/>
            <person name="Cunha O.L."/>
            <person name="de Oliveira F.F."/>
            <person name="dos Santos T.C."/>
            <person name="Barros A.L."/>
            <person name="Soares M.A."/>
            <person name="de Oliveira L.M."/>
            <person name="Marini M.M."/>
            <person name="Villalobos-Duno H."/>
            <person name="Cunha M.M."/>
            <person name="de Hoog S."/>
            <person name="da Silveira J.F."/>
            <person name="Henrissat B."/>
            <person name="Nino-Vega G.A."/>
            <person name="Cisalpino P.S."/>
            <person name="Mora-Montes H.M."/>
            <person name="Almeida S.R."/>
            <person name="Stajich J.E."/>
            <person name="Lopes-Bezerra L.M."/>
            <person name="Vasconcelos A.T."/>
            <person name="Felipe M.S."/>
        </authorList>
    </citation>
    <scope>NUCLEOTIDE SEQUENCE [LARGE SCALE GENOMIC DNA]</scope>
    <source>
        <strain evidence="6 7">5110</strain>
    </source>
</reference>
<keyword evidence="2" id="KW-0479">Metal-binding</keyword>
<dbReference type="EMBL" id="AWTV01000006">
    <property type="protein sequence ID" value="KIH92523.1"/>
    <property type="molecule type" value="Genomic_DNA"/>
</dbReference>
<sequence length="176" mass="18973">MAEPTPTPVPASPAAATGLTGFVITCECGTVRLRTPSTTPMGIAHCHCTNCRHQSGSAFGTSVYFPPTPGFYPLDPSLLEEQGGPVSHFSHPTDSGNTLHCFFCRRCGSRLIHGATLPDGSLRERVSVKGGAIEDPDKLLDWAHAKHVFVRSAVMPLSPTWETYETTPTWPPKETK</sequence>
<dbReference type="PANTHER" id="PTHR33337">
    <property type="entry name" value="GFA DOMAIN-CONTAINING PROTEIN"/>
    <property type="match status" value="1"/>
</dbReference>
<evidence type="ECO:0000256" key="1">
    <source>
        <dbReference type="ARBA" id="ARBA00005495"/>
    </source>
</evidence>
<comment type="similarity">
    <text evidence="1">Belongs to the Gfa family.</text>
</comment>
<dbReference type="Pfam" id="PF04828">
    <property type="entry name" value="GFA"/>
    <property type="match status" value="1"/>
</dbReference>
<evidence type="ECO:0000313" key="7">
    <source>
        <dbReference type="Proteomes" id="UP000031575"/>
    </source>
</evidence>
<dbReference type="GO" id="GO:0046872">
    <property type="term" value="F:metal ion binding"/>
    <property type="evidence" value="ECO:0007669"/>
    <property type="project" value="UniProtKB-KW"/>
</dbReference>
<evidence type="ECO:0000256" key="3">
    <source>
        <dbReference type="ARBA" id="ARBA00022833"/>
    </source>
</evidence>
<gene>
    <name evidence="6" type="ORF">SPBR_03298</name>
</gene>
<evidence type="ECO:0000259" key="5">
    <source>
        <dbReference type="PROSITE" id="PS51891"/>
    </source>
</evidence>
<keyword evidence="3" id="KW-0862">Zinc</keyword>
<dbReference type="GO" id="GO:0016846">
    <property type="term" value="F:carbon-sulfur lyase activity"/>
    <property type="evidence" value="ECO:0007669"/>
    <property type="project" value="InterPro"/>
</dbReference>
<proteinExistence type="inferred from homology"/>
<dbReference type="GeneID" id="63676522"/>
<dbReference type="InterPro" id="IPR011057">
    <property type="entry name" value="Mss4-like_sf"/>
</dbReference>
<dbReference type="PROSITE" id="PS51891">
    <property type="entry name" value="CENP_V_GFA"/>
    <property type="match status" value="1"/>
</dbReference>
<accession>A0A0C2FNB8</accession>
<comment type="caution">
    <text evidence="6">The sequence shown here is derived from an EMBL/GenBank/DDBJ whole genome shotgun (WGS) entry which is preliminary data.</text>
</comment>
<keyword evidence="7" id="KW-1185">Reference proteome</keyword>
<protein>
    <recommendedName>
        <fullName evidence="5">CENP-V/GFA domain-containing protein</fullName>
    </recommendedName>
</protein>
<keyword evidence="4" id="KW-0456">Lyase</keyword>
<dbReference type="OrthoDB" id="5290969at2759"/>
<dbReference type="VEuPathDB" id="FungiDB:SPBR_03298"/>
<evidence type="ECO:0000256" key="2">
    <source>
        <dbReference type="ARBA" id="ARBA00022723"/>
    </source>
</evidence>
<dbReference type="PANTHER" id="PTHR33337:SF3">
    <property type="entry name" value="CENP-V_GFA DOMAIN-CONTAINING PROTEIN"/>
    <property type="match status" value="1"/>
</dbReference>
<dbReference type="SUPFAM" id="SSF51316">
    <property type="entry name" value="Mss4-like"/>
    <property type="match status" value="1"/>
</dbReference>
<feature type="domain" description="CENP-V/GFA" evidence="5">
    <location>
        <begin position="19"/>
        <end position="143"/>
    </location>
</feature>
<evidence type="ECO:0000313" key="6">
    <source>
        <dbReference type="EMBL" id="KIH92523.1"/>
    </source>
</evidence>
<dbReference type="InterPro" id="IPR006913">
    <property type="entry name" value="CENP-V/GFA"/>
</dbReference>
<dbReference type="HOGENOM" id="CLU_055491_1_1_1"/>
<dbReference type="AlphaFoldDB" id="A0A0C2FNB8"/>
<dbReference type="Gene3D" id="3.90.1590.10">
    <property type="entry name" value="glutathione-dependent formaldehyde- activating enzyme (gfa)"/>
    <property type="match status" value="1"/>
</dbReference>
<name>A0A0C2FNB8_9PEZI</name>
<organism evidence="6 7">
    <name type="scientific">Sporothrix brasiliensis 5110</name>
    <dbReference type="NCBI Taxonomy" id="1398154"/>
    <lineage>
        <taxon>Eukaryota</taxon>
        <taxon>Fungi</taxon>
        <taxon>Dikarya</taxon>
        <taxon>Ascomycota</taxon>
        <taxon>Pezizomycotina</taxon>
        <taxon>Sordariomycetes</taxon>
        <taxon>Sordariomycetidae</taxon>
        <taxon>Ophiostomatales</taxon>
        <taxon>Ophiostomataceae</taxon>
        <taxon>Sporothrix</taxon>
    </lineage>
</organism>
<dbReference type="RefSeq" id="XP_040620533.1">
    <property type="nucleotide sequence ID" value="XM_040761601.1"/>
</dbReference>